<sequence length="140" mass="14837">MTKAALLPTIATAGLLIVGGTASAEKPSGLQSLQGAWVEQSTNCDEVYRPAKGNMVFRKDVSVFAPAFIISGRRIRTPGANCSIGRITYKGDRMILSLGCTTTITTSPVKAYLSISGDGALYRYNDDVDHVGSKYGSCKP</sequence>
<evidence type="ECO:0000256" key="1">
    <source>
        <dbReference type="SAM" id="SignalP"/>
    </source>
</evidence>
<evidence type="ECO:0000313" key="2">
    <source>
        <dbReference type="EMBL" id="GLS21686.1"/>
    </source>
</evidence>
<dbReference type="Proteomes" id="UP001156882">
    <property type="component" value="Unassembled WGS sequence"/>
</dbReference>
<proteinExistence type="predicted"/>
<protein>
    <submittedName>
        <fullName evidence="2">Uncharacterized protein</fullName>
    </submittedName>
</protein>
<feature type="signal peptide" evidence="1">
    <location>
        <begin position="1"/>
        <end position="24"/>
    </location>
</feature>
<dbReference type="RefSeq" id="WP_284314690.1">
    <property type="nucleotide sequence ID" value="NZ_BSPC01000052.1"/>
</dbReference>
<accession>A0ABQ6CMU6</accession>
<reference evidence="3" key="1">
    <citation type="journal article" date="2019" name="Int. J. Syst. Evol. Microbiol.">
        <title>The Global Catalogue of Microorganisms (GCM) 10K type strain sequencing project: providing services to taxonomists for standard genome sequencing and annotation.</title>
        <authorList>
            <consortium name="The Broad Institute Genomics Platform"/>
            <consortium name="The Broad Institute Genome Sequencing Center for Infectious Disease"/>
            <person name="Wu L."/>
            <person name="Ma J."/>
        </authorList>
    </citation>
    <scope>NUCLEOTIDE SEQUENCE [LARGE SCALE GENOMIC DNA]</scope>
    <source>
        <strain evidence="3">NBRC 101365</strain>
    </source>
</reference>
<dbReference type="EMBL" id="BSPC01000052">
    <property type="protein sequence ID" value="GLS21686.1"/>
    <property type="molecule type" value="Genomic_DNA"/>
</dbReference>
<organism evidence="2 3">
    <name type="scientific">Labrys miyagiensis</name>
    <dbReference type="NCBI Taxonomy" id="346912"/>
    <lineage>
        <taxon>Bacteria</taxon>
        <taxon>Pseudomonadati</taxon>
        <taxon>Pseudomonadota</taxon>
        <taxon>Alphaproteobacteria</taxon>
        <taxon>Hyphomicrobiales</taxon>
        <taxon>Xanthobacteraceae</taxon>
        <taxon>Labrys</taxon>
    </lineage>
</organism>
<gene>
    <name evidence="2" type="ORF">GCM10007874_47030</name>
</gene>
<name>A0ABQ6CMU6_9HYPH</name>
<feature type="chain" id="PRO_5047403713" evidence="1">
    <location>
        <begin position="25"/>
        <end position="140"/>
    </location>
</feature>
<comment type="caution">
    <text evidence="2">The sequence shown here is derived from an EMBL/GenBank/DDBJ whole genome shotgun (WGS) entry which is preliminary data.</text>
</comment>
<keyword evidence="3" id="KW-1185">Reference proteome</keyword>
<evidence type="ECO:0000313" key="3">
    <source>
        <dbReference type="Proteomes" id="UP001156882"/>
    </source>
</evidence>
<keyword evidence="1" id="KW-0732">Signal</keyword>